<sequence>MPTLKRFRRQRAYPSFLDLPLELRQMVYKHLDFQTVLHEIASTDKCHRVPIMMIVSKTMPLGILTTCRQIYEEASPILKSKLEGLIRDPTRLIVLSEEPRMLLMITNMLRVIERGRHSLVATLDRVKKDGITLIGIHPSKLDSTKKSRIMLWRAIQELVPEEEILGSLKNRAVAKSNLEALSFFIHRSVLHLVEEELNLGNRWKQELGVRYRPMEVVLQTTKPTEPSEYVAKVRPLLQMRPLGNYRVSFAFWMPYEADIESDNIVAYSSPFFNVYRRLLYKTKPWFYDEDMLEKSDWDILKSLEPAGLRESPRRRQWVKLHEYRAQVLDRETELEGTFTQDDDIMAKADYTMAQAKDTMAQLEDTKAWFDETIAQVRDSIAHDGASSQVRENVARLAELV</sequence>
<evidence type="ECO:0008006" key="3">
    <source>
        <dbReference type="Google" id="ProtNLM"/>
    </source>
</evidence>
<dbReference type="OrthoDB" id="5314997at2759"/>
<keyword evidence="2" id="KW-1185">Reference proteome</keyword>
<reference evidence="1" key="1">
    <citation type="journal article" date="2020" name="Stud. Mycol.">
        <title>101 Dothideomycetes genomes: a test case for predicting lifestyles and emergence of pathogens.</title>
        <authorList>
            <person name="Haridas S."/>
            <person name="Albert R."/>
            <person name="Binder M."/>
            <person name="Bloem J."/>
            <person name="Labutti K."/>
            <person name="Salamov A."/>
            <person name="Andreopoulos B."/>
            <person name="Baker S."/>
            <person name="Barry K."/>
            <person name="Bills G."/>
            <person name="Bluhm B."/>
            <person name="Cannon C."/>
            <person name="Castanera R."/>
            <person name="Culley D."/>
            <person name="Daum C."/>
            <person name="Ezra D."/>
            <person name="Gonzalez J."/>
            <person name="Henrissat B."/>
            <person name="Kuo A."/>
            <person name="Liang C."/>
            <person name="Lipzen A."/>
            <person name="Lutzoni F."/>
            <person name="Magnuson J."/>
            <person name="Mondo S."/>
            <person name="Nolan M."/>
            <person name="Ohm R."/>
            <person name="Pangilinan J."/>
            <person name="Park H.-J."/>
            <person name="Ramirez L."/>
            <person name="Alfaro M."/>
            <person name="Sun H."/>
            <person name="Tritt A."/>
            <person name="Yoshinaga Y."/>
            <person name="Zwiers L.-H."/>
            <person name="Turgeon B."/>
            <person name="Goodwin S."/>
            <person name="Spatafora J."/>
            <person name="Crous P."/>
            <person name="Grigoriev I."/>
        </authorList>
    </citation>
    <scope>NUCLEOTIDE SEQUENCE</scope>
    <source>
        <strain evidence="1">CBS 122681</strain>
    </source>
</reference>
<organism evidence="1 2">
    <name type="scientific">Lophiostoma macrostomum CBS 122681</name>
    <dbReference type="NCBI Taxonomy" id="1314788"/>
    <lineage>
        <taxon>Eukaryota</taxon>
        <taxon>Fungi</taxon>
        <taxon>Dikarya</taxon>
        <taxon>Ascomycota</taxon>
        <taxon>Pezizomycotina</taxon>
        <taxon>Dothideomycetes</taxon>
        <taxon>Pleosporomycetidae</taxon>
        <taxon>Pleosporales</taxon>
        <taxon>Lophiostomataceae</taxon>
        <taxon>Lophiostoma</taxon>
    </lineage>
</organism>
<accession>A0A6A6T5N4</accession>
<dbReference type="Proteomes" id="UP000799324">
    <property type="component" value="Unassembled WGS sequence"/>
</dbReference>
<evidence type="ECO:0000313" key="1">
    <source>
        <dbReference type="EMBL" id="KAF2654223.1"/>
    </source>
</evidence>
<dbReference type="AlphaFoldDB" id="A0A6A6T5N4"/>
<protein>
    <recommendedName>
        <fullName evidence="3">F-box domain-containing protein</fullName>
    </recommendedName>
</protein>
<name>A0A6A6T5N4_9PLEO</name>
<gene>
    <name evidence="1" type="ORF">K491DRAFT_679816</name>
</gene>
<evidence type="ECO:0000313" key="2">
    <source>
        <dbReference type="Proteomes" id="UP000799324"/>
    </source>
</evidence>
<proteinExistence type="predicted"/>
<dbReference type="EMBL" id="MU004367">
    <property type="protein sequence ID" value="KAF2654223.1"/>
    <property type="molecule type" value="Genomic_DNA"/>
</dbReference>